<dbReference type="InterPro" id="IPR016461">
    <property type="entry name" value="COMT-like"/>
</dbReference>
<dbReference type="EMBL" id="MSFO01000004">
    <property type="protein sequence ID" value="PLB48725.1"/>
    <property type="molecule type" value="Genomic_DNA"/>
</dbReference>
<evidence type="ECO:0000259" key="4">
    <source>
        <dbReference type="Pfam" id="PF00891"/>
    </source>
</evidence>
<sequence>MSLESLASTIQAKSAELAAIAKEHGFEATLDTSAQLTSVAPLAVRNELIRAAKDLLYLASGPTDHVLGLAWSAADTSNIDLLTRFEVPQHVPLTSSISIPALSTLTNLPEDILYRATRFAISNGVFTEPAPYEIAHSPASRALATTPHLRNIVHFTEFLGAILMKIPDKMVVERDGAGVGDKLPDTAFNLAYRTDQNLFDFFAADKVLNRKYHEYLMGRVNTPLWSMDRLRAAWDWGTLAGGTIVDVGGSSGHTALTIAPLAPTATFIVQDNNADALEMGRKAVLSSGDTALQNQVSFMKHNFFTEQPVVADAYIFRHILHDWNDEDSLAIISSLVPALREGSRVFISEGILPEPPAKRLGGLTEKMILIEDQFMLAAHNARERTVADFERIFGRASERFRLVGVTSGAQAGAFQSLLEFQFQ</sequence>
<evidence type="ECO:0000256" key="2">
    <source>
        <dbReference type="ARBA" id="ARBA00022679"/>
    </source>
</evidence>
<dbReference type="PANTHER" id="PTHR43712">
    <property type="entry name" value="PUTATIVE (AFU_ORTHOLOGUE AFUA_4G14580)-RELATED"/>
    <property type="match status" value="1"/>
</dbReference>
<dbReference type="Proteomes" id="UP000234275">
    <property type="component" value="Unassembled WGS sequence"/>
</dbReference>
<dbReference type="VEuPathDB" id="FungiDB:P170DRAFT_356776"/>
<dbReference type="GeneID" id="36551875"/>
<dbReference type="InterPro" id="IPR036390">
    <property type="entry name" value="WH_DNA-bd_sf"/>
</dbReference>
<dbReference type="Pfam" id="PF00891">
    <property type="entry name" value="Methyltransf_2"/>
    <property type="match status" value="1"/>
</dbReference>
<organism evidence="5 6">
    <name type="scientific">Aspergillus steynii IBT 23096</name>
    <dbReference type="NCBI Taxonomy" id="1392250"/>
    <lineage>
        <taxon>Eukaryota</taxon>
        <taxon>Fungi</taxon>
        <taxon>Dikarya</taxon>
        <taxon>Ascomycota</taxon>
        <taxon>Pezizomycotina</taxon>
        <taxon>Eurotiomycetes</taxon>
        <taxon>Eurotiomycetidae</taxon>
        <taxon>Eurotiales</taxon>
        <taxon>Aspergillaceae</taxon>
        <taxon>Aspergillus</taxon>
        <taxon>Aspergillus subgen. Circumdati</taxon>
    </lineage>
</organism>
<dbReference type="PANTHER" id="PTHR43712:SF16">
    <property type="entry name" value="O-METHYLTRANSFERASE ELCB"/>
    <property type="match status" value="1"/>
</dbReference>
<name>A0A2I2G783_9EURO</name>
<dbReference type="GO" id="GO:0032259">
    <property type="term" value="P:methylation"/>
    <property type="evidence" value="ECO:0007669"/>
    <property type="project" value="UniProtKB-KW"/>
</dbReference>
<dbReference type="InterPro" id="IPR029063">
    <property type="entry name" value="SAM-dependent_MTases_sf"/>
</dbReference>
<dbReference type="InterPro" id="IPR001077">
    <property type="entry name" value="COMT_C"/>
</dbReference>
<gene>
    <name evidence="5" type="ORF">P170DRAFT_356776</name>
</gene>
<dbReference type="PROSITE" id="PS51683">
    <property type="entry name" value="SAM_OMT_II"/>
    <property type="match status" value="1"/>
</dbReference>
<keyword evidence="2 5" id="KW-0808">Transferase</keyword>
<evidence type="ECO:0000313" key="5">
    <source>
        <dbReference type="EMBL" id="PLB48725.1"/>
    </source>
</evidence>
<keyword evidence="6" id="KW-1185">Reference proteome</keyword>
<protein>
    <submittedName>
        <fullName evidence="5">S-adenosyl-L-methionine-dependent methyltransferase</fullName>
    </submittedName>
</protein>
<accession>A0A2I2G783</accession>
<dbReference type="OrthoDB" id="1606438at2759"/>
<comment type="caution">
    <text evidence="5">The sequence shown here is derived from an EMBL/GenBank/DDBJ whole genome shotgun (WGS) entry which is preliminary data.</text>
</comment>
<dbReference type="GO" id="GO:0044550">
    <property type="term" value="P:secondary metabolite biosynthetic process"/>
    <property type="evidence" value="ECO:0007669"/>
    <property type="project" value="UniProtKB-ARBA"/>
</dbReference>
<dbReference type="GO" id="GO:0008171">
    <property type="term" value="F:O-methyltransferase activity"/>
    <property type="evidence" value="ECO:0007669"/>
    <property type="project" value="InterPro"/>
</dbReference>
<reference evidence="5 6" key="1">
    <citation type="submission" date="2016-12" db="EMBL/GenBank/DDBJ databases">
        <title>The genomes of Aspergillus section Nigri reveals drivers in fungal speciation.</title>
        <authorList>
            <consortium name="DOE Joint Genome Institute"/>
            <person name="Vesth T.C."/>
            <person name="Nybo J."/>
            <person name="Theobald S."/>
            <person name="Brandl J."/>
            <person name="Frisvad J.C."/>
            <person name="Nielsen K.F."/>
            <person name="Lyhne E.K."/>
            <person name="Kogle M.E."/>
            <person name="Kuo A."/>
            <person name="Riley R."/>
            <person name="Clum A."/>
            <person name="Nolan M."/>
            <person name="Lipzen A."/>
            <person name="Salamov A."/>
            <person name="Henrissat B."/>
            <person name="Wiebenga A."/>
            <person name="De Vries R.P."/>
            <person name="Grigoriev I.V."/>
            <person name="Mortensen U.H."/>
            <person name="Andersen M.R."/>
            <person name="Baker S.E."/>
        </authorList>
    </citation>
    <scope>NUCLEOTIDE SEQUENCE [LARGE SCALE GENOMIC DNA]</scope>
    <source>
        <strain evidence="5 6">IBT 23096</strain>
    </source>
</reference>
<dbReference type="Gene3D" id="3.40.50.150">
    <property type="entry name" value="Vaccinia Virus protein VP39"/>
    <property type="match status" value="1"/>
</dbReference>
<evidence type="ECO:0000256" key="1">
    <source>
        <dbReference type="ARBA" id="ARBA00022603"/>
    </source>
</evidence>
<evidence type="ECO:0000256" key="3">
    <source>
        <dbReference type="ARBA" id="ARBA00022691"/>
    </source>
</evidence>
<dbReference type="Gene3D" id="1.10.10.10">
    <property type="entry name" value="Winged helix-like DNA-binding domain superfamily/Winged helix DNA-binding domain"/>
    <property type="match status" value="1"/>
</dbReference>
<dbReference type="SUPFAM" id="SSF53335">
    <property type="entry name" value="S-adenosyl-L-methionine-dependent methyltransferases"/>
    <property type="match status" value="1"/>
</dbReference>
<evidence type="ECO:0000313" key="6">
    <source>
        <dbReference type="Proteomes" id="UP000234275"/>
    </source>
</evidence>
<feature type="domain" description="O-methyltransferase C-terminal" evidence="4">
    <location>
        <begin position="179"/>
        <end position="396"/>
    </location>
</feature>
<dbReference type="RefSeq" id="XP_024704027.1">
    <property type="nucleotide sequence ID" value="XM_024844175.1"/>
</dbReference>
<proteinExistence type="predicted"/>
<keyword evidence="3" id="KW-0949">S-adenosyl-L-methionine</keyword>
<dbReference type="InterPro" id="IPR036388">
    <property type="entry name" value="WH-like_DNA-bd_sf"/>
</dbReference>
<dbReference type="SUPFAM" id="SSF46785">
    <property type="entry name" value="Winged helix' DNA-binding domain"/>
    <property type="match status" value="1"/>
</dbReference>
<keyword evidence="1 5" id="KW-0489">Methyltransferase</keyword>
<dbReference type="AlphaFoldDB" id="A0A2I2G783"/>